<dbReference type="EMBL" id="GBXM01056864">
    <property type="protein sequence ID" value="JAH51713.1"/>
    <property type="molecule type" value="Transcribed_RNA"/>
</dbReference>
<sequence>MAVTRCLPTFNKVQQTPGSCIVMEDLHLFMVSNG</sequence>
<accession>A0A0E9TG58</accession>
<organism evidence="1">
    <name type="scientific">Anguilla anguilla</name>
    <name type="common">European freshwater eel</name>
    <name type="synonym">Muraena anguilla</name>
    <dbReference type="NCBI Taxonomy" id="7936"/>
    <lineage>
        <taxon>Eukaryota</taxon>
        <taxon>Metazoa</taxon>
        <taxon>Chordata</taxon>
        <taxon>Craniata</taxon>
        <taxon>Vertebrata</taxon>
        <taxon>Euteleostomi</taxon>
        <taxon>Actinopterygii</taxon>
        <taxon>Neopterygii</taxon>
        <taxon>Teleostei</taxon>
        <taxon>Anguilliformes</taxon>
        <taxon>Anguillidae</taxon>
        <taxon>Anguilla</taxon>
    </lineage>
</organism>
<proteinExistence type="predicted"/>
<dbReference type="AlphaFoldDB" id="A0A0E9TG58"/>
<name>A0A0E9TG58_ANGAN</name>
<evidence type="ECO:0000313" key="1">
    <source>
        <dbReference type="EMBL" id="JAH51713.1"/>
    </source>
</evidence>
<protein>
    <submittedName>
        <fullName evidence="1">Uncharacterized protein</fullName>
    </submittedName>
</protein>
<reference evidence="1" key="2">
    <citation type="journal article" date="2015" name="Fish Shellfish Immunol.">
        <title>Early steps in the European eel (Anguilla anguilla)-Vibrio vulnificus interaction in the gills: Role of the RtxA13 toxin.</title>
        <authorList>
            <person name="Callol A."/>
            <person name="Pajuelo D."/>
            <person name="Ebbesson L."/>
            <person name="Teles M."/>
            <person name="MacKenzie S."/>
            <person name="Amaro C."/>
        </authorList>
    </citation>
    <scope>NUCLEOTIDE SEQUENCE</scope>
</reference>
<reference evidence="1" key="1">
    <citation type="submission" date="2014-11" db="EMBL/GenBank/DDBJ databases">
        <authorList>
            <person name="Amaro Gonzalez C."/>
        </authorList>
    </citation>
    <scope>NUCLEOTIDE SEQUENCE</scope>
</reference>